<organism evidence="1 2">
    <name type="scientific">Ligilactobacillus saerimneri 30a</name>
    <dbReference type="NCBI Taxonomy" id="1227363"/>
    <lineage>
        <taxon>Bacteria</taxon>
        <taxon>Bacillati</taxon>
        <taxon>Bacillota</taxon>
        <taxon>Bacilli</taxon>
        <taxon>Lactobacillales</taxon>
        <taxon>Lactobacillaceae</taxon>
        <taxon>Ligilactobacillus</taxon>
    </lineage>
</organism>
<dbReference type="STRING" id="1227363.D271_02799"/>
<protein>
    <submittedName>
        <fullName evidence="1">Uncharacterized protein</fullName>
    </submittedName>
</protein>
<evidence type="ECO:0000313" key="2">
    <source>
        <dbReference type="Proteomes" id="UP000011912"/>
    </source>
</evidence>
<dbReference type="EMBL" id="ANAG01000008">
    <property type="protein sequence ID" value="EKW99319.1"/>
    <property type="molecule type" value="Genomic_DNA"/>
</dbReference>
<gene>
    <name evidence="1" type="ORF">D271_02799</name>
</gene>
<reference evidence="1 2" key="1">
    <citation type="journal article" date="2013" name="Genome Announc.">
        <title>Genome Sequence of Lactobacillus saerimneri 30a (Formerly Lactobacillus sp. Strain 30a), a Reference Lactic Acid Bacterium Strain Producing Biogenic Amines.</title>
        <authorList>
            <person name="Romano A."/>
            <person name="Trip H."/>
            <person name="Campbell-Sills H."/>
            <person name="Bouchez O."/>
            <person name="Sherman D."/>
            <person name="Lolkema J.S."/>
            <person name="Lucas P.M."/>
        </authorList>
    </citation>
    <scope>NUCLEOTIDE SEQUENCE [LARGE SCALE GENOMIC DNA]</scope>
    <source>
        <strain evidence="1 2">30a</strain>
    </source>
</reference>
<comment type="caution">
    <text evidence="1">The sequence shown here is derived from an EMBL/GenBank/DDBJ whole genome shotgun (WGS) entry which is preliminary data.</text>
</comment>
<dbReference type="Proteomes" id="UP000011912">
    <property type="component" value="Unassembled WGS sequence"/>
</dbReference>
<dbReference type="AlphaFoldDB" id="M5J7Y4"/>
<evidence type="ECO:0000313" key="1">
    <source>
        <dbReference type="EMBL" id="EKW99319.1"/>
    </source>
</evidence>
<keyword evidence="2" id="KW-1185">Reference proteome</keyword>
<accession>M5J7Y4</accession>
<sequence length="62" mass="7047">MLSTSGEDIKNALLITVVFHKHVVNLKPLYDRDGFDLYDLSTGVLITLSPRCDLGIRKWMKV</sequence>
<proteinExistence type="predicted"/>
<name>M5J7Y4_9LACO</name>